<evidence type="ECO:0000313" key="4">
    <source>
        <dbReference type="EMBL" id="KIK18720.1"/>
    </source>
</evidence>
<dbReference type="GO" id="GO:0000049">
    <property type="term" value="F:tRNA binding"/>
    <property type="evidence" value="ECO:0007669"/>
    <property type="project" value="UniProtKB-KW"/>
</dbReference>
<accession>A0A0C9Y1V6</accession>
<dbReference type="Proteomes" id="UP000054018">
    <property type="component" value="Unassembled WGS sequence"/>
</dbReference>
<dbReference type="AlphaFoldDB" id="A0A0C9Y1V6"/>
<protein>
    <recommendedName>
        <fullName evidence="6">Peptidyl-tRNA hydrolase</fullName>
    </recommendedName>
</protein>
<dbReference type="Gene3D" id="3.40.50.1470">
    <property type="entry name" value="Peptidyl-tRNA hydrolase"/>
    <property type="match status" value="1"/>
</dbReference>
<name>A0A0C9Y1V6_9AGAM</name>
<dbReference type="HOGENOM" id="CLU_062456_2_3_1"/>
<dbReference type="STRING" id="765257.A0A0C9Y1V6"/>
<proteinExistence type="predicted"/>
<dbReference type="GO" id="GO:0004045">
    <property type="term" value="F:peptidyl-tRNA hydrolase activity"/>
    <property type="evidence" value="ECO:0007669"/>
    <property type="project" value="InterPro"/>
</dbReference>
<keyword evidence="5" id="KW-1185">Reference proteome</keyword>
<dbReference type="Pfam" id="PF01195">
    <property type="entry name" value="Pept_tRNA_hydro"/>
    <property type="match status" value="1"/>
</dbReference>
<keyword evidence="1" id="KW-0820">tRNA-binding</keyword>
<dbReference type="EMBL" id="KN833798">
    <property type="protein sequence ID" value="KIK18720.1"/>
    <property type="molecule type" value="Genomic_DNA"/>
</dbReference>
<sequence length="187" mass="20611">MPPRLLVVGLGNLPHPNTRHSIGHVIIDVLAAQFGIHRSINRSVGGFKGCSNVLSFLDDIVSLTLFKPKLLMNIAGPSVKSTLHNTVKLPASMVVIHDSLDHKVKVLSVKLEGSANGHNGVWSVIDTLGANADFYHFRIGIGRDHAIDRANYMLPDMPLDRLLHWNGIGLDRVCHELRRITSRNQTI</sequence>
<organism evidence="4 5">
    <name type="scientific">Pisolithus microcarpus 441</name>
    <dbReference type="NCBI Taxonomy" id="765257"/>
    <lineage>
        <taxon>Eukaryota</taxon>
        <taxon>Fungi</taxon>
        <taxon>Dikarya</taxon>
        <taxon>Basidiomycota</taxon>
        <taxon>Agaricomycotina</taxon>
        <taxon>Agaricomycetes</taxon>
        <taxon>Agaricomycetidae</taxon>
        <taxon>Boletales</taxon>
        <taxon>Sclerodermatineae</taxon>
        <taxon>Pisolithaceae</taxon>
        <taxon>Pisolithus</taxon>
    </lineage>
</organism>
<gene>
    <name evidence="4" type="ORF">PISMIDRAFT_108867</name>
</gene>
<keyword evidence="2" id="KW-0378">Hydrolase</keyword>
<keyword evidence="3" id="KW-0694">RNA-binding</keyword>
<reference evidence="5" key="2">
    <citation type="submission" date="2015-01" db="EMBL/GenBank/DDBJ databases">
        <title>Evolutionary Origins and Diversification of the Mycorrhizal Mutualists.</title>
        <authorList>
            <consortium name="DOE Joint Genome Institute"/>
            <consortium name="Mycorrhizal Genomics Consortium"/>
            <person name="Kohler A."/>
            <person name="Kuo A."/>
            <person name="Nagy L.G."/>
            <person name="Floudas D."/>
            <person name="Copeland A."/>
            <person name="Barry K.W."/>
            <person name="Cichocki N."/>
            <person name="Veneault-Fourrey C."/>
            <person name="LaButti K."/>
            <person name="Lindquist E.A."/>
            <person name="Lipzen A."/>
            <person name="Lundell T."/>
            <person name="Morin E."/>
            <person name="Murat C."/>
            <person name="Riley R."/>
            <person name="Ohm R."/>
            <person name="Sun H."/>
            <person name="Tunlid A."/>
            <person name="Henrissat B."/>
            <person name="Grigoriev I.V."/>
            <person name="Hibbett D.S."/>
            <person name="Martin F."/>
        </authorList>
    </citation>
    <scope>NUCLEOTIDE SEQUENCE [LARGE SCALE GENOMIC DNA]</scope>
    <source>
        <strain evidence="5">441</strain>
    </source>
</reference>
<dbReference type="PANTHER" id="PTHR17224">
    <property type="entry name" value="PEPTIDYL-TRNA HYDROLASE"/>
    <property type="match status" value="1"/>
</dbReference>
<dbReference type="SUPFAM" id="SSF53178">
    <property type="entry name" value="Peptidyl-tRNA hydrolase-like"/>
    <property type="match status" value="1"/>
</dbReference>
<evidence type="ECO:0000256" key="1">
    <source>
        <dbReference type="ARBA" id="ARBA00022555"/>
    </source>
</evidence>
<dbReference type="InterPro" id="IPR036416">
    <property type="entry name" value="Pept_tRNA_hydro_sf"/>
</dbReference>
<dbReference type="OrthoDB" id="1711136at2759"/>
<reference evidence="4 5" key="1">
    <citation type="submission" date="2014-04" db="EMBL/GenBank/DDBJ databases">
        <authorList>
            <consortium name="DOE Joint Genome Institute"/>
            <person name="Kuo A."/>
            <person name="Kohler A."/>
            <person name="Costa M.D."/>
            <person name="Nagy L.G."/>
            <person name="Floudas D."/>
            <person name="Copeland A."/>
            <person name="Barry K.W."/>
            <person name="Cichocki N."/>
            <person name="Veneault-Fourrey C."/>
            <person name="LaButti K."/>
            <person name="Lindquist E.A."/>
            <person name="Lipzen A."/>
            <person name="Lundell T."/>
            <person name="Morin E."/>
            <person name="Murat C."/>
            <person name="Sun H."/>
            <person name="Tunlid A."/>
            <person name="Henrissat B."/>
            <person name="Grigoriev I.V."/>
            <person name="Hibbett D.S."/>
            <person name="Martin F."/>
            <person name="Nordberg H.P."/>
            <person name="Cantor M.N."/>
            <person name="Hua S.X."/>
        </authorList>
    </citation>
    <scope>NUCLEOTIDE SEQUENCE [LARGE SCALE GENOMIC DNA]</scope>
    <source>
        <strain evidence="4 5">441</strain>
    </source>
</reference>
<dbReference type="PANTHER" id="PTHR17224:SF1">
    <property type="entry name" value="PEPTIDYL-TRNA HYDROLASE"/>
    <property type="match status" value="1"/>
</dbReference>
<evidence type="ECO:0000313" key="5">
    <source>
        <dbReference type="Proteomes" id="UP000054018"/>
    </source>
</evidence>
<evidence type="ECO:0000256" key="2">
    <source>
        <dbReference type="ARBA" id="ARBA00022801"/>
    </source>
</evidence>
<evidence type="ECO:0000256" key="3">
    <source>
        <dbReference type="ARBA" id="ARBA00022884"/>
    </source>
</evidence>
<evidence type="ECO:0008006" key="6">
    <source>
        <dbReference type="Google" id="ProtNLM"/>
    </source>
</evidence>
<dbReference type="InterPro" id="IPR001328">
    <property type="entry name" value="Pept_tRNA_hydro"/>
</dbReference>